<dbReference type="Proteomes" id="UP000013456">
    <property type="component" value="Chromosome 7"/>
</dbReference>
<dbReference type="Gene3D" id="1.20.120.1240">
    <property type="entry name" value="Dynamin, middle domain"/>
    <property type="match status" value="1"/>
</dbReference>
<organism evidence="2">
    <name type="scientific">Macaca mulatta</name>
    <name type="common">Rhesus macaque</name>
    <dbReference type="NCBI Taxonomy" id="9544"/>
    <lineage>
        <taxon>Eukaryota</taxon>
        <taxon>Metazoa</taxon>
        <taxon>Chordata</taxon>
        <taxon>Craniata</taxon>
        <taxon>Vertebrata</taxon>
        <taxon>Euteleostomi</taxon>
        <taxon>Mammalia</taxon>
        <taxon>Eutheria</taxon>
        <taxon>Euarchontoglires</taxon>
        <taxon>Primates</taxon>
        <taxon>Haplorrhini</taxon>
        <taxon>Catarrhini</taxon>
        <taxon>Cercopithecidae</taxon>
        <taxon>Cercopithecinae</taxon>
        <taxon>Macaca</taxon>
    </lineage>
</organism>
<proteinExistence type="predicted"/>
<sequence length="124" mass="13572">SKAEENGSDSFMHSMDPQLELQMETTQYLEDSYMAIVSKTVWELMVGVMPKTIMHVMINNVHAPPHGDQGVHLLGAAVHPVLVWGPEHADGGVGRADTAARRDAAYAPPAEGGTQHHPRHQHNH</sequence>
<feature type="non-terminal residue" evidence="2">
    <location>
        <position position="1"/>
    </location>
</feature>
<name>G7MW85_MACMU</name>
<evidence type="ECO:0000313" key="2">
    <source>
        <dbReference type="EMBL" id="EHH27158.1"/>
    </source>
</evidence>
<dbReference type="AlphaFoldDB" id="G7MW85"/>
<evidence type="ECO:0000256" key="1">
    <source>
        <dbReference type="SAM" id="MobiDB-lite"/>
    </source>
</evidence>
<protein>
    <submittedName>
        <fullName evidence="2">Putative UPF0621 protein C</fullName>
    </submittedName>
</protein>
<dbReference type="EMBL" id="CM001259">
    <property type="protein sequence ID" value="EHH27158.1"/>
    <property type="molecule type" value="Genomic_DNA"/>
</dbReference>
<feature type="non-terminal residue" evidence="2">
    <location>
        <position position="124"/>
    </location>
</feature>
<reference evidence="2" key="1">
    <citation type="journal article" date="2011" name="Nat. Biotechnol.">
        <title>Genome sequencing and comparison of two nonhuman primate animal models, the cynomolgus and Chinese rhesus macaques.</title>
        <authorList>
            <person name="Yan G."/>
            <person name="Zhang G."/>
            <person name="Fang X."/>
            <person name="Zhang Y."/>
            <person name="Li C."/>
            <person name="Ling F."/>
            <person name="Cooper D.N."/>
            <person name="Li Q."/>
            <person name="Li Y."/>
            <person name="van Gool A.J."/>
            <person name="Du H."/>
            <person name="Chen J."/>
            <person name="Chen R."/>
            <person name="Zhang P."/>
            <person name="Huang Z."/>
            <person name="Thompson J.R."/>
            <person name="Meng Y."/>
            <person name="Bai Y."/>
            <person name="Wang J."/>
            <person name="Zhuo M."/>
            <person name="Wang T."/>
            <person name="Huang Y."/>
            <person name="Wei L."/>
            <person name="Li J."/>
            <person name="Wang Z."/>
            <person name="Hu H."/>
            <person name="Yang P."/>
            <person name="Le L."/>
            <person name="Stenson P.D."/>
            <person name="Li B."/>
            <person name="Liu X."/>
            <person name="Ball E.V."/>
            <person name="An N."/>
            <person name="Huang Q."/>
            <person name="Zhang Y."/>
            <person name="Fan W."/>
            <person name="Zhang X."/>
            <person name="Li Y."/>
            <person name="Wang W."/>
            <person name="Katze M.G."/>
            <person name="Su B."/>
            <person name="Nielsen R."/>
            <person name="Yang H."/>
            <person name="Wang J."/>
            <person name="Wang X."/>
            <person name="Wang J."/>
        </authorList>
    </citation>
    <scope>NUCLEOTIDE SEQUENCE [LARGE SCALE GENOMIC DNA]</scope>
    <source>
        <strain evidence="2">CR-5</strain>
    </source>
</reference>
<feature type="region of interest" description="Disordered" evidence="1">
    <location>
        <begin position="87"/>
        <end position="124"/>
    </location>
</feature>
<gene>
    <name evidence="2" type="ORF">EGK_17294</name>
</gene>
<accession>G7MW85</accession>